<dbReference type="PANTHER" id="PTHR47027:SF8">
    <property type="entry name" value="RIBONUCLEASE H"/>
    <property type="match status" value="1"/>
</dbReference>
<evidence type="ECO:0000313" key="2">
    <source>
        <dbReference type="Proteomes" id="UP000762676"/>
    </source>
</evidence>
<name>A0AAV4IRU9_9GAST</name>
<keyword evidence="1" id="KW-0378">Hydrolase</keyword>
<keyword evidence="1" id="KW-0540">Nuclease</keyword>
<gene>
    <name evidence="1" type="ORF">ElyMa_004871000</name>
</gene>
<protein>
    <submittedName>
        <fullName evidence="1">Endonuclease-reverse transcriptase</fullName>
    </submittedName>
</protein>
<organism evidence="1 2">
    <name type="scientific">Elysia marginata</name>
    <dbReference type="NCBI Taxonomy" id="1093978"/>
    <lineage>
        <taxon>Eukaryota</taxon>
        <taxon>Metazoa</taxon>
        <taxon>Spiralia</taxon>
        <taxon>Lophotrochozoa</taxon>
        <taxon>Mollusca</taxon>
        <taxon>Gastropoda</taxon>
        <taxon>Heterobranchia</taxon>
        <taxon>Euthyneura</taxon>
        <taxon>Panpulmonata</taxon>
        <taxon>Sacoglossa</taxon>
        <taxon>Placobranchoidea</taxon>
        <taxon>Plakobranchidae</taxon>
        <taxon>Elysia</taxon>
    </lineage>
</organism>
<keyword evidence="1" id="KW-0255">Endonuclease</keyword>
<reference evidence="1 2" key="1">
    <citation type="journal article" date="2021" name="Elife">
        <title>Chloroplast acquisition without the gene transfer in kleptoplastic sea slugs, Plakobranchus ocellatus.</title>
        <authorList>
            <person name="Maeda T."/>
            <person name="Takahashi S."/>
            <person name="Yoshida T."/>
            <person name="Shimamura S."/>
            <person name="Takaki Y."/>
            <person name="Nagai Y."/>
            <person name="Toyoda A."/>
            <person name="Suzuki Y."/>
            <person name="Arimoto A."/>
            <person name="Ishii H."/>
            <person name="Satoh N."/>
            <person name="Nishiyama T."/>
            <person name="Hasebe M."/>
            <person name="Maruyama T."/>
            <person name="Minagawa J."/>
            <person name="Obokata J."/>
            <person name="Shigenobu S."/>
        </authorList>
    </citation>
    <scope>NUCLEOTIDE SEQUENCE [LARGE SCALE GENOMIC DNA]</scope>
</reference>
<sequence>MATEEITEFNIDNEIEKVEIVNDFIFFGSKIQNTGTCDGEILRRLALGRAAMSGLTKIWRSKDIGTKTKIQIVIALVFPATMYGCESWTIGQSERKKIDSFEFWCWRRLLGYLYHGQQNDQMFQFWKR</sequence>
<dbReference type="AlphaFoldDB" id="A0AAV4IRU9"/>
<comment type="caution">
    <text evidence="1">The sequence shown here is derived from an EMBL/GenBank/DDBJ whole genome shotgun (WGS) entry which is preliminary data.</text>
</comment>
<dbReference type="EMBL" id="BMAT01009742">
    <property type="protein sequence ID" value="GFS12916.1"/>
    <property type="molecule type" value="Genomic_DNA"/>
</dbReference>
<keyword evidence="2" id="KW-1185">Reference proteome</keyword>
<dbReference type="PANTHER" id="PTHR47027">
    <property type="entry name" value="REVERSE TRANSCRIPTASE DOMAIN-CONTAINING PROTEIN"/>
    <property type="match status" value="1"/>
</dbReference>
<accession>A0AAV4IRU9</accession>
<evidence type="ECO:0000313" key="1">
    <source>
        <dbReference type="EMBL" id="GFS12916.1"/>
    </source>
</evidence>
<dbReference type="Proteomes" id="UP000762676">
    <property type="component" value="Unassembled WGS sequence"/>
</dbReference>
<proteinExistence type="predicted"/>
<dbReference type="GO" id="GO:0004519">
    <property type="term" value="F:endonuclease activity"/>
    <property type="evidence" value="ECO:0007669"/>
    <property type="project" value="UniProtKB-KW"/>
</dbReference>